<dbReference type="Gene3D" id="2.80.10.50">
    <property type="match status" value="1"/>
</dbReference>
<dbReference type="Proteomes" id="UP000703269">
    <property type="component" value="Unassembled WGS sequence"/>
</dbReference>
<dbReference type="AlphaFoldDB" id="A0A9P3GII7"/>
<dbReference type="GO" id="GO:0007166">
    <property type="term" value="P:cell surface receptor signaling pathway"/>
    <property type="evidence" value="ECO:0007669"/>
    <property type="project" value="InterPro"/>
</dbReference>
<evidence type="ECO:0000259" key="2">
    <source>
        <dbReference type="Pfam" id="PF14200"/>
    </source>
</evidence>
<accession>A0A9P3GII7</accession>
<dbReference type="InterPro" id="IPR000772">
    <property type="entry name" value="Ricin_B_lectin"/>
</dbReference>
<dbReference type="Pfam" id="PF14200">
    <property type="entry name" value="RicinB_lectin_2"/>
    <property type="match status" value="1"/>
</dbReference>
<organism evidence="3 4">
    <name type="scientific">Phanerochaete sordida</name>
    <dbReference type="NCBI Taxonomy" id="48140"/>
    <lineage>
        <taxon>Eukaryota</taxon>
        <taxon>Fungi</taxon>
        <taxon>Dikarya</taxon>
        <taxon>Basidiomycota</taxon>
        <taxon>Agaricomycotina</taxon>
        <taxon>Agaricomycetes</taxon>
        <taxon>Polyporales</taxon>
        <taxon>Phanerochaetaceae</taxon>
        <taxon>Phanerochaete</taxon>
    </lineage>
</organism>
<reference evidence="3 4" key="1">
    <citation type="submission" date="2021-08" db="EMBL/GenBank/DDBJ databases">
        <title>Draft Genome Sequence of Phanerochaete sordida strain YK-624.</title>
        <authorList>
            <person name="Mori T."/>
            <person name="Dohra H."/>
            <person name="Suzuki T."/>
            <person name="Kawagishi H."/>
            <person name="Hirai H."/>
        </authorList>
    </citation>
    <scope>NUCLEOTIDE SEQUENCE [LARGE SCALE GENOMIC DNA]</scope>
    <source>
        <strain evidence="3 4">YK-624</strain>
    </source>
</reference>
<dbReference type="CDD" id="cd21037">
    <property type="entry name" value="MLKL_NTD"/>
    <property type="match status" value="1"/>
</dbReference>
<name>A0A9P3GII7_9APHY</name>
<protein>
    <submittedName>
        <fullName evidence="3">RICIN domain-containing protein</fullName>
    </submittedName>
</protein>
<dbReference type="InterPro" id="IPR036537">
    <property type="entry name" value="Adaptor_Cbl_N_dom_sf"/>
</dbReference>
<feature type="domain" description="Ricin B lectin" evidence="2">
    <location>
        <begin position="258"/>
        <end position="337"/>
    </location>
</feature>
<evidence type="ECO:0000313" key="4">
    <source>
        <dbReference type="Proteomes" id="UP000703269"/>
    </source>
</evidence>
<dbReference type="InterPro" id="IPR059179">
    <property type="entry name" value="MLKL-like_MCAfunc"/>
</dbReference>
<sequence length="428" mass="46528">MSGLSSKSSPLLSVAAASNTPASRSFASVHDVIGETPAPGLATAAKLSLDALKDILEAVDTLPCVKYIAGVGVKILNLTDEVQSNKDAVRGISIRAGDVVLAVARACEGAQEDMAAPLESDLQQLTGTMNNILSFTSDMASRPGYKRLLYKMEDANAIKALDTQLTHAFQVFEIQSNVSLRISQQQLAQRLTNAPSAARSELVTTAPLRVPEGLYIIRSGVDGRVFEVEHSRLRTRKRNAHVYVAPFQQTISLYQLWWVFKREGKELEYTIRSYATGATLDVFCSQEQPGTQVIGHSAYGRPNQHWAFYATRSAAGYDYCTIRSYGPPTVMDAKCANGSDCDLLHMSRLRADGPYISQEWSLTRLPTTPTVARPRPVPNAPHPAPENIPRRQNVRKSGSPGRPPSGGLGHPCRPRVPAVALGHTVTLR</sequence>
<feature type="region of interest" description="Disordered" evidence="1">
    <location>
        <begin position="366"/>
        <end position="416"/>
    </location>
</feature>
<dbReference type="InterPro" id="IPR035992">
    <property type="entry name" value="Ricin_B-like_lectins"/>
</dbReference>
<keyword evidence="4" id="KW-1185">Reference proteome</keyword>
<gene>
    <name evidence="3" type="ORF">PsYK624_119180</name>
</gene>
<proteinExistence type="predicted"/>
<dbReference type="OrthoDB" id="2784908at2759"/>
<dbReference type="SUPFAM" id="SSF50370">
    <property type="entry name" value="Ricin B-like lectins"/>
    <property type="match status" value="1"/>
</dbReference>
<dbReference type="EMBL" id="BPQB01000052">
    <property type="protein sequence ID" value="GJE95732.1"/>
    <property type="molecule type" value="Genomic_DNA"/>
</dbReference>
<comment type="caution">
    <text evidence="3">The sequence shown here is derived from an EMBL/GenBank/DDBJ whole genome shotgun (WGS) entry which is preliminary data.</text>
</comment>
<dbReference type="Gene3D" id="1.20.930.20">
    <property type="entry name" value="Adaptor protein Cbl, N-terminal domain"/>
    <property type="match status" value="1"/>
</dbReference>
<evidence type="ECO:0000313" key="3">
    <source>
        <dbReference type="EMBL" id="GJE95732.1"/>
    </source>
</evidence>
<evidence type="ECO:0000256" key="1">
    <source>
        <dbReference type="SAM" id="MobiDB-lite"/>
    </source>
</evidence>
<feature type="compositionally biased region" description="Pro residues" evidence="1">
    <location>
        <begin position="375"/>
        <end position="386"/>
    </location>
</feature>